<keyword evidence="2" id="KW-0472">Membrane</keyword>
<proteinExistence type="predicted"/>
<feature type="transmembrane region" description="Helical" evidence="2">
    <location>
        <begin position="96"/>
        <end position="115"/>
    </location>
</feature>
<dbReference type="RefSeq" id="WP_114664720.1">
    <property type="nucleotide sequence ID" value="NZ_CP031194.1"/>
</dbReference>
<feature type="region of interest" description="Disordered" evidence="1">
    <location>
        <begin position="138"/>
        <end position="162"/>
    </location>
</feature>
<reference evidence="4" key="1">
    <citation type="submission" date="2018-07" db="EMBL/GenBank/DDBJ databases">
        <authorList>
            <person name="Zhao J."/>
        </authorList>
    </citation>
    <scope>NUCLEOTIDE SEQUENCE [LARGE SCALE GENOMIC DNA]</scope>
    <source>
        <strain evidence="4">GSSD-12</strain>
    </source>
</reference>
<dbReference type="OrthoDB" id="3678922at2"/>
<evidence type="ECO:0000313" key="4">
    <source>
        <dbReference type="Proteomes" id="UP000253868"/>
    </source>
</evidence>
<accession>A0A345HZQ6</accession>
<organism evidence="3 4">
    <name type="scientific">Streptomyces paludis</name>
    <dbReference type="NCBI Taxonomy" id="2282738"/>
    <lineage>
        <taxon>Bacteria</taxon>
        <taxon>Bacillati</taxon>
        <taxon>Actinomycetota</taxon>
        <taxon>Actinomycetes</taxon>
        <taxon>Kitasatosporales</taxon>
        <taxon>Streptomycetaceae</taxon>
        <taxon>Streptomyces</taxon>
    </lineage>
</organism>
<feature type="compositionally biased region" description="Low complexity" evidence="1">
    <location>
        <begin position="145"/>
        <end position="156"/>
    </location>
</feature>
<gene>
    <name evidence="3" type="ORF">DVK44_35690</name>
</gene>
<sequence length="162" mass="17884">MHDTTIMVFDHAVSPVVPVRATPGDRVFRRAALLTCEECGEDFRVGYFSRSEALRRFRGSYGLWMWLVVLAGYATFLGLMFTVAGLFRDLTHGEPGAIFALLAFGVCGILPVAMVRECVQELNFGFVRLADPEEPPPEAHHIWIRTPGPGTDGTRTAESAPE</sequence>
<keyword evidence="2" id="KW-0812">Transmembrane</keyword>
<evidence type="ECO:0000256" key="1">
    <source>
        <dbReference type="SAM" id="MobiDB-lite"/>
    </source>
</evidence>
<name>A0A345HZQ6_9ACTN</name>
<feature type="transmembrane region" description="Helical" evidence="2">
    <location>
        <begin position="63"/>
        <end position="84"/>
    </location>
</feature>
<dbReference type="Proteomes" id="UP000253868">
    <property type="component" value="Chromosome"/>
</dbReference>
<evidence type="ECO:0000256" key="2">
    <source>
        <dbReference type="SAM" id="Phobius"/>
    </source>
</evidence>
<dbReference type="AlphaFoldDB" id="A0A345HZQ6"/>
<keyword evidence="2" id="KW-1133">Transmembrane helix</keyword>
<evidence type="ECO:0000313" key="3">
    <source>
        <dbReference type="EMBL" id="AXG82180.1"/>
    </source>
</evidence>
<protein>
    <submittedName>
        <fullName evidence="3">Uncharacterized protein</fullName>
    </submittedName>
</protein>
<keyword evidence="4" id="KW-1185">Reference proteome</keyword>
<dbReference type="KEGG" id="spad:DVK44_35690"/>
<dbReference type="EMBL" id="CP031194">
    <property type="protein sequence ID" value="AXG82180.1"/>
    <property type="molecule type" value="Genomic_DNA"/>
</dbReference>